<dbReference type="Proteomes" id="UP000281391">
    <property type="component" value="Chromosome"/>
</dbReference>
<dbReference type="RefSeq" id="WP_004964926.1">
    <property type="nucleotide sequence ID" value="NZ_LR134117.1"/>
</dbReference>
<name>A0A3S4HTI5_SEROD</name>
<evidence type="ECO:0000313" key="2">
    <source>
        <dbReference type="Proteomes" id="UP000281391"/>
    </source>
</evidence>
<protein>
    <submittedName>
        <fullName evidence="1">Uncharacterized protein</fullName>
    </submittedName>
</protein>
<dbReference type="KEGG" id="sof:NCTC11214_05171"/>
<organism evidence="1 2">
    <name type="scientific">Serratia odorifera</name>
    <dbReference type="NCBI Taxonomy" id="618"/>
    <lineage>
        <taxon>Bacteria</taxon>
        <taxon>Pseudomonadati</taxon>
        <taxon>Pseudomonadota</taxon>
        <taxon>Gammaproteobacteria</taxon>
        <taxon>Enterobacterales</taxon>
        <taxon>Yersiniaceae</taxon>
        <taxon>Serratia</taxon>
    </lineage>
</organism>
<sequence>MRSVKVLDAINALAKIQALAAAAGYLTSNQREEQLCFELIEMIEEIAQRGVEAENE</sequence>
<accession>A0A3S4HTI5</accession>
<proteinExistence type="predicted"/>
<dbReference type="EMBL" id="LR134117">
    <property type="protein sequence ID" value="VDZ64822.1"/>
    <property type="molecule type" value="Genomic_DNA"/>
</dbReference>
<evidence type="ECO:0000313" key="1">
    <source>
        <dbReference type="EMBL" id="VDZ64822.1"/>
    </source>
</evidence>
<reference evidence="1 2" key="1">
    <citation type="submission" date="2018-12" db="EMBL/GenBank/DDBJ databases">
        <authorList>
            <consortium name="Pathogen Informatics"/>
        </authorList>
    </citation>
    <scope>NUCLEOTIDE SEQUENCE [LARGE SCALE GENOMIC DNA]</scope>
    <source>
        <strain evidence="1 2">NCTC11214</strain>
    </source>
</reference>
<dbReference type="AlphaFoldDB" id="A0A3S4HTI5"/>
<gene>
    <name evidence="1" type="ORF">NCTC11214_05171</name>
</gene>